<evidence type="ECO:0000256" key="12">
    <source>
        <dbReference type="RuleBase" id="RU363018"/>
    </source>
</evidence>
<dbReference type="PROSITE" id="PS01066">
    <property type="entry name" value="UPP_SYNTHASE"/>
    <property type="match status" value="1"/>
</dbReference>
<organism evidence="13 14">
    <name type="scientific">Takifugu rubripes</name>
    <name type="common">Japanese pufferfish</name>
    <name type="synonym">Fugu rubripes</name>
    <dbReference type="NCBI Taxonomy" id="31033"/>
    <lineage>
        <taxon>Eukaryota</taxon>
        <taxon>Metazoa</taxon>
        <taxon>Chordata</taxon>
        <taxon>Craniata</taxon>
        <taxon>Vertebrata</taxon>
        <taxon>Euteleostomi</taxon>
        <taxon>Actinopterygii</taxon>
        <taxon>Neopterygii</taxon>
        <taxon>Teleostei</taxon>
        <taxon>Neoteleostei</taxon>
        <taxon>Acanthomorphata</taxon>
        <taxon>Eupercaria</taxon>
        <taxon>Tetraodontiformes</taxon>
        <taxon>Tetradontoidea</taxon>
        <taxon>Tetraodontidae</taxon>
        <taxon>Takifugu</taxon>
    </lineage>
</organism>
<dbReference type="InterPro" id="IPR001441">
    <property type="entry name" value="UPP_synth-like"/>
</dbReference>
<dbReference type="CDD" id="cd00475">
    <property type="entry name" value="Cis_IPPS"/>
    <property type="match status" value="1"/>
</dbReference>
<comment type="subunit">
    <text evidence="11">Forms an active dehydrodolichyl diphosphate synthase complex with NUS1.</text>
</comment>
<keyword evidence="5 12" id="KW-0808">Transferase</keyword>
<dbReference type="GO" id="GO:0016094">
    <property type="term" value="P:polyprenol biosynthetic process"/>
    <property type="evidence" value="ECO:0007669"/>
    <property type="project" value="TreeGrafter"/>
</dbReference>
<comment type="similarity">
    <text evidence="4 12">Belongs to the UPP synthase family.</text>
</comment>
<proteinExistence type="inferred from homology"/>
<evidence type="ECO:0000313" key="14">
    <source>
        <dbReference type="Proteomes" id="UP000005226"/>
    </source>
</evidence>
<dbReference type="AlphaFoldDB" id="A0A3B5K890"/>
<dbReference type="GeneID" id="101067613"/>
<evidence type="ECO:0000256" key="1">
    <source>
        <dbReference type="ARBA" id="ARBA00001946"/>
    </source>
</evidence>
<evidence type="ECO:0000256" key="6">
    <source>
        <dbReference type="ARBA" id="ARBA00022824"/>
    </source>
</evidence>
<comment type="pathway">
    <text evidence="3">Protein modification; protein glycosylation.</text>
</comment>
<evidence type="ECO:0000256" key="8">
    <source>
        <dbReference type="ARBA" id="ARBA00023136"/>
    </source>
</evidence>
<dbReference type="InterPro" id="IPR036424">
    <property type="entry name" value="UPP_synth-like_sf"/>
</dbReference>
<evidence type="ECO:0000256" key="11">
    <source>
        <dbReference type="ARBA" id="ARBA00064670"/>
    </source>
</evidence>
<name>A0A3B5K890_TAKRU</name>
<dbReference type="KEGG" id="tru:101067613"/>
<dbReference type="OMA" id="FDRRDLW"/>
<dbReference type="SUPFAM" id="SSF64005">
    <property type="entry name" value="Undecaprenyl diphosphate synthase"/>
    <property type="match status" value="1"/>
</dbReference>
<dbReference type="OrthoDB" id="4173905at2759"/>
<dbReference type="NCBIfam" id="TIGR00055">
    <property type="entry name" value="uppS"/>
    <property type="match status" value="1"/>
</dbReference>
<dbReference type="GO" id="GO:0005789">
    <property type="term" value="C:endoplasmic reticulum membrane"/>
    <property type="evidence" value="ECO:0007669"/>
    <property type="project" value="UniProtKB-SubCell"/>
</dbReference>
<keyword evidence="7" id="KW-0460">Magnesium</keyword>
<keyword evidence="6" id="KW-0256">Endoplasmic reticulum</keyword>
<dbReference type="STRING" id="31033.ENSTRUP00000051764"/>
<keyword evidence="14" id="KW-1185">Reference proteome</keyword>
<dbReference type="PANTHER" id="PTHR10291">
    <property type="entry name" value="DEHYDRODOLICHYL DIPHOSPHATE SYNTHASE FAMILY MEMBER"/>
    <property type="match status" value="1"/>
</dbReference>
<dbReference type="GeneTree" id="ENSGT00390000007879"/>
<evidence type="ECO:0000313" key="13">
    <source>
        <dbReference type="Ensembl" id="ENSTRUP00000051764.2"/>
    </source>
</evidence>
<evidence type="ECO:0000256" key="5">
    <source>
        <dbReference type="ARBA" id="ARBA00022679"/>
    </source>
</evidence>
<dbReference type="PANTHER" id="PTHR10291:SF43">
    <property type="entry name" value="DEHYDRODOLICHYL DIPHOSPHATE SYNTHASE COMPLEX SUBUNIT DHDDS"/>
    <property type="match status" value="1"/>
</dbReference>
<dbReference type="Gene3D" id="3.40.1180.10">
    <property type="entry name" value="Decaprenyl diphosphate synthase-like"/>
    <property type="match status" value="1"/>
</dbReference>
<dbReference type="GO" id="GO:0045547">
    <property type="term" value="F:ditrans,polycis-polyprenyl diphosphate synthase [(2E,6E)-farnesyl diphosphate specific] activity"/>
    <property type="evidence" value="ECO:0007669"/>
    <property type="project" value="UniProtKB-EC"/>
</dbReference>
<reference evidence="13" key="3">
    <citation type="submission" date="2025-09" db="UniProtKB">
        <authorList>
            <consortium name="Ensembl"/>
        </authorList>
    </citation>
    <scope>IDENTIFICATION</scope>
</reference>
<dbReference type="GO" id="GO:1904423">
    <property type="term" value="C:dehydrodolichyl diphosphate synthase complex"/>
    <property type="evidence" value="ECO:0007669"/>
    <property type="project" value="TreeGrafter"/>
</dbReference>
<reference evidence="13" key="2">
    <citation type="submission" date="2025-08" db="UniProtKB">
        <authorList>
            <consortium name="Ensembl"/>
        </authorList>
    </citation>
    <scope>IDENTIFICATION</scope>
</reference>
<reference evidence="13 14" key="1">
    <citation type="journal article" date="2011" name="Genome Biol. Evol.">
        <title>Integration of the genetic map and genome assembly of fugu facilitates insights into distinct features of genome evolution in teleosts and mammals.</title>
        <authorList>
            <person name="Kai W."/>
            <person name="Kikuchi K."/>
            <person name="Tohari S."/>
            <person name="Chew A.K."/>
            <person name="Tay A."/>
            <person name="Fujiwara A."/>
            <person name="Hosoya S."/>
            <person name="Suetake H."/>
            <person name="Naruse K."/>
            <person name="Brenner S."/>
            <person name="Suzuki Y."/>
            <person name="Venkatesh B."/>
        </authorList>
    </citation>
    <scope>NUCLEOTIDE SEQUENCE [LARGE SCALE GENOMIC DNA]</scope>
</reference>
<evidence type="ECO:0000256" key="2">
    <source>
        <dbReference type="ARBA" id="ARBA00004406"/>
    </source>
</evidence>
<evidence type="ECO:0000256" key="7">
    <source>
        <dbReference type="ARBA" id="ARBA00022842"/>
    </source>
</evidence>
<protein>
    <recommendedName>
        <fullName evidence="12">Alkyl transferase</fullName>
        <ecNumber evidence="12">2.5.1.-</ecNumber>
    </recommendedName>
</protein>
<dbReference type="CTD" id="79947"/>
<dbReference type="FunFam" id="3.40.1180.10:FF:000002">
    <property type="entry name" value="Alkyl transferase"/>
    <property type="match status" value="1"/>
</dbReference>
<comment type="function">
    <text evidence="10">With NUS1, forms the dehydrodolichyl diphosphate synthase (DDS) complex, an essential component of the dolichol monophosphate (Dol-P) biosynthetic machinery. Adds multiple copies of isopentenyl pyrophosphate (IPP) to farnesyl pyrophosphate (FPP) to produce dehydrodolichyl diphosphate (Dedol-PP), a precursor of dolichol which is utilized as a sugar carrier in protein glycosylation in the endoplasmic reticulum (ER).</text>
</comment>
<comment type="cofactor">
    <cofactor evidence="1">
        <name>Mg(2+)</name>
        <dbReference type="ChEBI" id="CHEBI:18420"/>
    </cofactor>
</comment>
<dbReference type="InParanoid" id="A0A3B5K890"/>
<keyword evidence="8" id="KW-0472">Membrane</keyword>
<dbReference type="Proteomes" id="UP000005226">
    <property type="component" value="Chromosome 7"/>
</dbReference>
<dbReference type="HAMAP" id="MF_01139">
    <property type="entry name" value="ISPT"/>
    <property type="match status" value="1"/>
</dbReference>
<evidence type="ECO:0000256" key="3">
    <source>
        <dbReference type="ARBA" id="ARBA00004922"/>
    </source>
</evidence>
<evidence type="ECO:0000256" key="9">
    <source>
        <dbReference type="ARBA" id="ARBA00047353"/>
    </source>
</evidence>
<evidence type="ECO:0000256" key="10">
    <source>
        <dbReference type="ARBA" id="ARBA00058504"/>
    </source>
</evidence>
<dbReference type="Pfam" id="PF01255">
    <property type="entry name" value="Prenyltransf"/>
    <property type="match status" value="1"/>
</dbReference>
<evidence type="ECO:0000256" key="4">
    <source>
        <dbReference type="ARBA" id="ARBA00005432"/>
    </source>
</evidence>
<gene>
    <name evidence="13" type="primary">dhdds</name>
</gene>
<sequence>MSWIREGELNLLERFSANVLKAGPMPKHVAFIMDGNRRFARKKNMECLKGHMQGFNKLAETLRWCKHLNIQEVTVYAFSIENFKRTKEEVDGLMELARQKFVKLLEERENLKKHGVCIRVLGDLNMLPLDLQQLIAKSVLTTKSHNQCFLNVCFSYTSRYEITNAVREMAWGVEEGLLKASDVSESLLNECLYSNNSPNPDLLIRTSGEVRLSDFLLWQSSHSCIVFQSVLWPEYSFWNLCEAILRYQLNYKSIQKARDLNREQQTLMQLESDCACVADLLQNHGNGKPVDAQRRQEALQHYISCREERIQDFLQALKHKRDSYFSDLWREDASS</sequence>
<comment type="catalytic activity">
    <reaction evidence="9">
        <text>n isopentenyl diphosphate + (2E,6E)-farnesyl diphosphate = a di-trans,poly-cis-polyprenyl diphosphate + n diphosphate</text>
        <dbReference type="Rhea" id="RHEA:53008"/>
        <dbReference type="Rhea" id="RHEA-COMP:19494"/>
        <dbReference type="ChEBI" id="CHEBI:33019"/>
        <dbReference type="ChEBI" id="CHEBI:128769"/>
        <dbReference type="ChEBI" id="CHEBI:136960"/>
        <dbReference type="ChEBI" id="CHEBI:175763"/>
        <dbReference type="EC" id="2.5.1.87"/>
    </reaction>
</comment>
<dbReference type="RefSeq" id="XP_003965700.2">
    <property type="nucleotide sequence ID" value="XM_003965651.3"/>
</dbReference>
<accession>A0A3B5K890</accession>
<dbReference type="InterPro" id="IPR018520">
    <property type="entry name" value="UPP_synth-like_CS"/>
</dbReference>
<comment type="subcellular location">
    <subcellularLocation>
        <location evidence="2">Endoplasmic reticulum membrane</location>
        <topology evidence="2">Peripheral membrane protein</topology>
    </subcellularLocation>
</comment>
<dbReference type="EC" id="2.5.1.-" evidence="12"/>
<dbReference type="Ensembl" id="ENSTRUT00000052515.2">
    <property type="protein sequence ID" value="ENSTRUP00000051764.2"/>
    <property type="gene ID" value="ENSTRUG00000007224.3"/>
</dbReference>